<dbReference type="Proteomes" id="UP000706151">
    <property type="component" value="Unassembled WGS sequence"/>
</dbReference>
<name>A0A935T9D3_9PROT</name>
<proteinExistence type="predicted"/>
<accession>A0A935T9D3</accession>
<evidence type="ECO:0000256" key="1">
    <source>
        <dbReference type="SAM" id="MobiDB-lite"/>
    </source>
</evidence>
<dbReference type="AlphaFoldDB" id="A0A935T9D3"/>
<organism evidence="2 3">
    <name type="scientific">Candidatus Accumulibacter affinis</name>
    <dbReference type="NCBI Taxonomy" id="2954384"/>
    <lineage>
        <taxon>Bacteria</taxon>
        <taxon>Pseudomonadati</taxon>
        <taxon>Pseudomonadota</taxon>
        <taxon>Betaproteobacteria</taxon>
        <taxon>Candidatus Accumulibacter</taxon>
    </lineage>
</organism>
<evidence type="ECO:0000313" key="3">
    <source>
        <dbReference type="Proteomes" id="UP000706151"/>
    </source>
</evidence>
<feature type="region of interest" description="Disordered" evidence="1">
    <location>
        <begin position="1"/>
        <end position="53"/>
    </location>
</feature>
<reference evidence="2 3" key="1">
    <citation type="submission" date="2020-10" db="EMBL/GenBank/DDBJ databases">
        <title>Connecting structure to function with the recovery of over 1000 high-quality activated sludge metagenome-assembled genomes encoding full-length rRNA genes using long-read sequencing.</title>
        <authorList>
            <person name="Singleton C.M."/>
            <person name="Petriglieri F."/>
            <person name="Kristensen J.M."/>
            <person name="Kirkegaard R.H."/>
            <person name="Michaelsen T.Y."/>
            <person name="Andersen M.H."/>
            <person name="Karst S.M."/>
            <person name="Dueholm M.S."/>
            <person name="Nielsen P.H."/>
            <person name="Albertsen M."/>
        </authorList>
    </citation>
    <scope>NUCLEOTIDE SEQUENCE [LARGE SCALE GENOMIC DNA]</scope>
    <source>
        <strain evidence="2">Fred_18-Q3-R57-64_BAT3C.720</strain>
    </source>
</reference>
<comment type="caution">
    <text evidence="2">The sequence shown here is derived from an EMBL/GenBank/DDBJ whole genome shotgun (WGS) entry which is preliminary data.</text>
</comment>
<dbReference type="EMBL" id="JADJOT010000003">
    <property type="protein sequence ID" value="MBK7953252.1"/>
    <property type="molecule type" value="Genomic_DNA"/>
</dbReference>
<gene>
    <name evidence="2" type="ORF">IPK02_04295</name>
</gene>
<sequence length="79" mass="8211">MSLDGHSSGLLVKPEVAKRQMDAEQSTPQEPVPPDAGATPTGPAPGPQDPRTATAKRFHGTVTLDATRVVGTLAELPKK</sequence>
<protein>
    <submittedName>
        <fullName evidence="2">Uncharacterized protein</fullName>
    </submittedName>
</protein>
<evidence type="ECO:0000313" key="2">
    <source>
        <dbReference type="EMBL" id="MBK7953252.1"/>
    </source>
</evidence>